<dbReference type="InterPro" id="IPR036279">
    <property type="entry name" value="5-3_exonuclease_C_sf"/>
</dbReference>
<keyword evidence="5" id="KW-0238">DNA-binding</keyword>
<dbReference type="CDD" id="cd09859">
    <property type="entry name" value="PIN_53EXO"/>
    <property type="match status" value="1"/>
</dbReference>
<reference evidence="8" key="2">
    <citation type="submission" date="2019-06" db="EMBL/GenBank/DDBJ databases">
        <title>Co-occurence of chitin degradation, pigmentation and bioactivity in marine Pseudoalteromonas.</title>
        <authorList>
            <person name="Sonnenschein E.C."/>
            <person name="Bech P.K."/>
        </authorList>
    </citation>
    <scope>NUCLEOTIDE SEQUENCE [LARGE SCALE GENOMIC DNA]</scope>
    <source>
        <strain evidence="8">S3790</strain>
    </source>
</reference>
<keyword evidence="1" id="KW-0540">Nuclease</keyword>
<dbReference type="SUPFAM" id="SSF88723">
    <property type="entry name" value="PIN domain-like"/>
    <property type="match status" value="1"/>
</dbReference>
<dbReference type="RefSeq" id="WP_138591822.1">
    <property type="nucleotide sequence ID" value="NZ_PNBX01000042.1"/>
</dbReference>
<dbReference type="OrthoDB" id="8070997at2"/>
<dbReference type="SUPFAM" id="SSF47807">
    <property type="entry name" value="5' to 3' exonuclease, C-terminal subdomain"/>
    <property type="match status" value="1"/>
</dbReference>
<dbReference type="AlphaFoldDB" id="A0A5S3V962"/>
<dbReference type="Pfam" id="PF01367">
    <property type="entry name" value="5_3_exonuc"/>
    <property type="match status" value="1"/>
</dbReference>
<dbReference type="Proteomes" id="UP000307217">
    <property type="component" value="Unassembled WGS sequence"/>
</dbReference>
<evidence type="ECO:0000256" key="3">
    <source>
        <dbReference type="ARBA" id="ARBA00022801"/>
    </source>
</evidence>
<dbReference type="InterPro" id="IPR038969">
    <property type="entry name" value="FEN"/>
</dbReference>
<keyword evidence="3" id="KW-0378">Hydrolase</keyword>
<evidence type="ECO:0000259" key="6">
    <source>
        <dbReference type="SMART" id="SM00475"/>
    </source>
</evidence>
<dbReference type="GO" id="GO:0033567">
    <property type="term" value="P:DNA replication, Okazaki fragment processing"/>
    <property type="evidence" value="ECO:0007669"/>
    <property type="project" value="InterPro"/>
</dbReference>
<dbReference type="GO" id="GO:0003677">
    <property type="term" value="F:DNA binding"/>
    <property type="evidence" value="ECO:0007669"/>
    <property type="project" value="UniProtKB-KW"/>
</dbReference>
<dbReference type="InterPro" id="IPR029060">
    <property type="entry name" value="PIN-like_dom_sf"/>
</dbReference>
<dbReference type="SMART" id="SM00475">
    <property type="entry name" value="53EXOc"/>
    <property type="match status" value="1"/>
</dbReference>
<dbReference type="CDD" id="cd09898">
    <property type="entry name" value="H3TH_53EXO"/>
    <property type="match status" value="1"/>
</dbReference>
<sequence>MNKNIVLIDALNLIRRIFAVDMQHSHHSDQQIIASCKARVKHATQKIIQLTKPTHMIAVFDGDQSWRYHYFEQYKHSRKPMPSLLFGNLTTICEAFSELGVTAYRPEQDEADDIIATLAYKAQTNGISSTIISTDKGFYPFISDYIGIFDYFKKAWVTDEEVESRFGVPKSSLIELWALAGDKTNDIPGVAGIGSKSAVALIREYGNVDTAMANEQFKPALRNKITEGMDNYIISKNLVTLRTDIHLGFNLNQIRLTALDAMV</sequence>
<dbReference type="PANTHER" id="PTHR42646:SF2">
    <property type="entry name" value="5'-3' EXONUCLEASE FAMILY PROTEIN"/>
    <property type="match status" value="1"/>
</dbReference>
<dbReference type="PANTHER" id="PTHR42646">
    <property type="entry name" value="FLAP ENDONUCLEASE XNI"/>
    <property type="match status" value="1"/>
</dbReference>
<evidence type="ECO:0000313" key="7">
    <source>
        <dbReference type="EMBL" id="TMO68247.1"/>
    </source>
</evidence>
<comment type="caution">
    <text evidence="7">The sequence shown here is derived from an EMBL/GenBank/DDBJ whole genome shotgun (WGS) entry which is preliminary data.</text>
</comment>
<proteinExistence type="predicted"/>
<evidence type="ECO:0000256" key="5">
    <source>
        <dbReference type="ARBA" id="ARBA00023125"/>
    </source>
</evidence>
<keyword evidence="4" id="KW-0630">Potassium</keyword>
<keyword evidence="2 7" id="KW-0255">Endonuclease</keyword>
<dbReference type="Pfam" id="PF02739">
    <property type="entry name" value="5_3_exonuc_N"/>
    <property type="match status" value="1"/>
</dbReference>
<dbReference type="InterPro" id="IPR020045">
    <property type="entry name" value="DNA_polI_H3TH"/>
</dbReference>
<feature type="domain" description="5'-3' exonuclease" evidence="6">
    <location>
        <begin position="3"/>
        <end position="257"/>
    </location>
</feature>
<evidence type="ECO:0000313" key="8">
    <source>
        <dbReference type="Proteomes" id="UP000307217"/>
    </source>
</evidence>
<evidence type="ECO:0000256" key="2">
    <source>
        <dbReference type="ARBA" id="ARBA00022759"/>
    </source>
</evidence>
<accession>A0A5S3V962</accession>
<dbReference type="Gene3D" id="1.10.150.20">
    <property type="entry name" value="5' to 3' exonuclease, C-terminal subdomain"/>
    <property type="match status" value="1"/>
</dbReference>
<dbReference type="GO" id="GO:0008409">
    <property type="term" value="F:5'-3' exonuclease activity"/>
    <property type="evidence" value="ECO:0007669"/>
    <property type="project" value="InterPro"/>
</dbReference>
<dbReference type="SMART" id="SM00279">
    <property type="entry name" value="HhH2"/>
    <property type="match status" value="1"/>
</dbReference>
<dbReference type="InterPro" id="IPR020046">
    <property type="entry name" value="5-3_exonucl_a-hlix_arch_N"/>
</dbReference>
<dbReference type="Gene3D" id="3.40.50.1010">
    <property type="entry name" value="5'-nuclease"/>
    <property type="match status" value="1"/>
</dbReference>
<evidence type="ECO:0000256" key="4">
    <source>
        <dbReference type="ARBA" id="ARBA00022958"/>
    </source>
</evidence>
<dbReference type="EMBL" id="PNBX01000042">
    <property type="protein sequence ID" value="TMO68247.1"/>
    <property type="molecule type" value="Genomic_DNA"/>
</dbReference>
<organism evidence="7 8">
    <name type="scientific">Pseudoalteromonas aurantia</name>
    <dbReference type="NCBI Taxonomy" id="43654"/>
    <lineage>
        <taxon>Bacteria</taxon>
        <taxon>Pseudomonadati</taxon>
        <taxon>Pseudomonadota</taxon>
        <taxon>Gammaproteobacteria</taxon>
        <taxon>Alteromonadales</taxon>
        <taxon>Pseudoalteromonadaceae</taxon>
        <taxon>Pseudoalteromonas</taxon>
    </lineage>
</organism>
<dbReference type="FunFam" id="1.10.150.20:FF:000003">
    <property type="entry name" value="DNA polymerase I"/>
    <property type="match status" value="1"/>
</dbReference>
<dbReference type="GO" id="GO:0017108">
    <property type="term" value="F:5'-flap endonuclease activity"/>
    <property type="evidence" value="ECO:0007669"/>
    <property type="project" value="InterPro"/>
</dbReference>
<protein>
    <submittedName>
        <fullName evidence="7">Flap endonuclease Xni</fullName>
    </submittedName>
</protein>
<gene>
    <name evidence="7" type="ORF">CWC19_10420</name>
</gene>
<dbReference type="InterPro" id="IPR008918">
    <property type="entry name" value="HhH2"/>
</dbReference>
<dbReference type="NCBIfam" id="NF007017">
    <property type="entry name" value="PRK09482.1"/>
    <property type="match status" value="1"/>
</dbReference>
<name>A0A5S3V962_9GAMM</name>
<evidence type="ECO:0000256" key="1">
    <source>
        <dbReference type="ARBA" id="ARBA00022722"/>
    </source>
</evidence>
<dbReference type="InterPro" id="IPR002421">
    <property type="entry name" value="5-3_exonuclease"/>
</dbReference>
<reference evidence="7 8" key="1">
    <citation type="submission" date="2018-01" db="EMBL/GenBank/DDBJ databases">
        <authorList>
            <person name="Paulsen S."/>
            <person name="Gram L.K."/>
        </authorList>
    </citation>
    <scope>NUCLEOTIDE SEQUENCE [LARGE SCALE GENOMIC DNA]</scope>
    <source>
        <strain evidence="7 8">S3790</strain>
    </source>
</reference>